<dbReference type="Gene3D" id="3.30.70.1130">
    <property type="entry name" value="EIF_2_alpha"/>
    <property type="match status" value="1"/>
</dbReference>
<dbReference type="InterPro" id="IPR024055">
    <property type="entry name" value="TIF2_asu_C"/>
</dbReference>
<comment type="caution">
    <text evidence="1">The sequence shown here is derived from an EMBL/GenBank/DDBJ whole genome shotgun (WGS) entry which is preliminary data.</text>
</comment>
<gene>
    <name evidence="1" type="ORF">B1B_17869</name>
</gene>
<reference evidence="1" key="2">
    <citation type="journal article" date="2014" name="ISME J.">
        <title>Microbial stratification in low pH oxic and suboxic macroscopic growths along an acid mine drainage.</title>
        <authorList>
            <person name="Mendez-Garcia C."/>
            <person name="Mesa V."/>
            <person name="Sprenger R.R."/>
            <person name="Richter M."/>
            <person name="Diez M.S."/>
            <person name="Solano J."/>
            <person name="Bargiela R."/>
            <person name="Golyshina O.V."/>
            <person name="Manteca A."/>
            <person name="Ramos J.L."/>
            <person name="Gallego J.R."/>
            <person name="Llorente I."/>
            <person name="Martins Dos Santos V.A."/>
            <person name="Jensen O.N."/>
            <person name="Pelaez A.I."/>
            <person name="Sanchez J."/>
            <person name="Ferrer M."/>
        </authorList>
    </citation>
    <scope>NUCLEOTIDE SEQUENCE</scope>
</reference>
<evidence type="ECO:0000313" key="1">
    <source>
        <dbReference type="EMBL" id="EQD32010.1"/>
    </source>
</evidence>
<evidence type="ECO:0008006" key="2">
    <source>
        <dbReference type="Google" id="ProtNLM"/>
    </source>
</evidence>
<sequence length="45" mass="4805">VGAPRYRLRVSAGQYKQAEEILKKASEAALRSITAAGGKGSFDRP</sequence>
<feature type="non-terminal residue" evidence="1">
    <location>
        <position position="1"/>
    </location>
</feature>
<organism evidence="1">
    <name type="scientific">mine drainage metagenome</name>
    <dbReference type="NCBI Taxonomy" id="410659"/>
    <lineage>
        <taxon>unclassified sequences</taxon>
        <taxon>metagenomes</taxon>
        <taxon>ecological metagenomes</taxon>
    </lineage>
</organism>
<dbReference type="AlphaFoldDB" id="T0ZQC7"/>
<dbReference type="SUPFAM" id="SSF110993">
    <property type="entry name" value="eIF-2-alpha, C-terminal domain"/>
    <property type="match status" value="1"/>
</dbReference>
<reference evidence="1" key="1">
    <citation type="submission" date="2013-08" db="EMBL/GenBank/DDBJ databases">
        <authorList>
            <person name="Mendez C."/>
            <person name="Richter M."/>
            <person name="Ferrer M."/>
            <person name="Sanchez J."/>
        </authorList>
    </citation>
    <scope>NUCLEOTIDE SEQUENCE</scope>
</reference>
<name>T0ZQC7_9ZZZZ</name>
<accession>T0ZQC7</accession>
<proteinExistence type="predicted"/>
<dbReference type="EMBL" id="AUZY01011948">
    <property type="protein sequence ID" value="EQD32010.1"/>
    <property type="molecule type" value="Genomic_DNA"/>
</dbReference>
<protein>
    <recommendedName>
        <fullName evidence="2">Translation initiation factor IF-2 subunit alpha</fullName>
    </recommendedName>
</protein>